<protein>
    <submittedName>
        <fullName evidence="3">Dynamin-related protein 4C</fullName>
    </submittedName>
</protein>
<proteinExistence type="predicted"/>
<feature type="chain" id="PRO_5013854751" evidence="1">
    <location>
        <begin position="30"/>
        <end position="250"/>
    </location>
</feature>
<dbReference type="AlphaFoldDB" id="A0A2G2VQI5"/>
<dbReference type="InterPro" id="IPR000375">
    <property type="entry name" value="Dynamin_stalk"/>
</dbReference>
<dbReference type="GO" id="GO:0003924">
    <property type="term" value="F:GTPase activity"/>
    <property type="evidence" value="ECO:0007669"/>
    <property type="project" value="TreeGrafter"/>
</dbReference>
<dbReference type="PANTHER" id="PTHR11566">
    <property type="entry name" value="DYNAMIN"/>
    <property type="match status" value="1"/>
</dbReference>
<comment type="caution">
    <text evidence="3">The sequence shown here is derived from an EMBL/GenBank/DDBJ whole genome shotgun (WGS) entry which is preliminary data.</text>
</comment>
<feature type="domain" description="Dynamin stalk" evidence="2">
    <location>
        <begin position="59"/>
        <end position="173"/>
    </location>
</feature>
<dbReference type="GO" id="GO:0016020">
    <property type="term" value="C:membrane"/>
    <property type="evidence" value="ECO:0007669"/>
    <property type="project" value="TreeGrafter"/>
</dbReference>
<dbReference type="InterPro" id="IPR027417">
    <property type="entry name" value="P-loop_NTPase"/>
</dbReference>
<evidence type="ECO:0000256" key="1">
    <source>
        <dbReference type="SAM" id="SignalP"/>
    </source>
</evidence>
<keyword evidence="4" id="KW-1185">Reference proteome</keyword>
<dbReference type="GO" id="GO:0005737">
    <property type="term" value="C:cytoplasm"/>
    <property type="evidence" value="ECO:0007669"/>
    <property type="project" value="TreeGrafter"/>
</dbReference>
<dbReference type="OrthoDB" id="5061070at2759"/>
<sequence length="250" mass="28070">MNFMLRRRLFLQLMRLLDMESIILNVLSATVVFPTCESVRMSQKVDKTGERTIVVVRKLEKVTSNDVNIGLGYVCVRNKTRNTSYDEARSEKARLFQNHALLSKIDKSMVSVPVPANKLVQIQATILSKCLPDIVRKINDKLAVDVAAVNELAQHMSSVAEALATFMHIMSSATPKEFVVKLWIYIERVVIKVLMHHSCNYPQLQHFIGVRLLTINPCCSALSLDPAHSGSFGAPGCPFFLITPEEDITR</sequence>
<evidence type="ECO:0000259" key="2">
    <source>
        <dbReference type="Pfam" id="PF01031"/>
    </source>
</evidence>
<organism evidence="3 4">
    <name type="scientific">Capsicum baccatum</name>
    <name type="common">Peruvian pepper</name>
    <dbReference type="NCBI Taxonomy" id="33114"/>
    <lineage>
        <taxon>Eukaryota</taxon>
        <taxon>Viridiplantae</taxon>
        <taxon>Streptophyta</taxon>
        <taxon>Embryophyta</taxon>
        <taxon>Tracheophyta</taxon>
        <taxon>Spermatophyta</taxon>
        <taxon>Magnoliopsida</taxon>
        <taxon>eudicotyledons</taxon>
        <taxon>Gunneridae</taxon>
        <taxon>Pentapetalae</taxon>
        <taxon>asterids</taxon>
        <taxon>lamiids</taxon>
        <taxon>Solanales</taxon>
        <taxon>Solanaceae</taxon>
        <taxon>Solanoideae</taxon>
        <taxon>Capsiceae</taxon>
        <taxon>Capsicum</taxon>
    </lineage>
</organism>
<dbReference type="STRING" id="33114.A0A2G2VQI5"/>
<gene>
    <name evidence="3" type="ORF">CQW23_27045</name>
</gene>
<dbReference type="GO" id="GO:0005874">
    <property type="term" value="C:microtubule"/>
    <property type="evidence" value="ECO:0007669"/>
    <property type="project" value="TreeGrafter"/>
</dbReference>
<evidence type="ECO:0000313" key="4">
    <source>
        <dbReference type="Proteomes" id="UP000224567"/>
    </source>
</evidence>
<dbReference type="EMBL" id="MLFT02000011">
    <property type="protein sequence ID" value="PHT35245.1"/>
    <property type="molecule type" value="Genomic_DNA"/>
</dbReference>
<evidence type="ECO:0000313" key="3">
    <source>
        <dbReference type="EMBL" id="PHT35245.1"/>
    </source>
</evidence>
<keyword evidence="1" id="KW-0732">Signal</keyword>
<dbReference type="Gene3D" id="3.40.50.300">
    <property type="entry name" value="P-loop containing nucleotide triphosphate hydrolases"/>
    <property type="match status" value="1"/>
</dbReference>
<reference evidence="4" key="2">
    <citation type="journal article" date="2017" name="J. Anim. Genet.">
        <title>Multiple reference genome sequences of hot pepper reveal the massive evolution of plant disease resistance genes by retroduplication.</title>
        <authorList>
            <person name="Kim S."/>
            <person name="Park J."/>
            <person name="Yeom S.-I."/>
            <person name="Kim Y.-M."/>
            <person name="Seo E."/>
            <person name="Kim K.-T."/>
            <person name="Kim M.-S."/>
            <person name="Lee J.M."/>
            <person name="Cheong K."/>
            <person name="Shin H.-S."/>
            <person name="Kim S.-B."/>
            <person name="Han K."/>
            <person name="Lee J."/>
            <person name="Park M."/>
            <person name="Lee H.-A."/>
            <person name="Lee H.-Y."/>
            <person name="Lee Y."/>
            <person name="Oh S."/>
            <person name="Lee J.H."/>
            <person name="Choi E."/>
            <person name="Choi E."/>
            <person name="Lee S.E."/>
            <person name="Jeon J."/>
            <person name="Kim H."/>
            <person name="Choi G."/>
            <person name="Song H."/>
            <person name="Lee J."/>
            <person name="Lee S.-C."/>
            <person name="Kwon J.-K."/>
            <person name="Lee H.-Y."/>
            <person name="Koo N."/>
            <person name="Hong Y."/>
            <person name="Kim R.W."/>
            <person name="Kang W.-H."/>
            <person name="Huh J.H."/>
            <person name="Kang B.-C."/>
            <person name="Yang T.-J."/>
            <person name="Lee Y.-H."/>
            <person name="Bennetzen J.L."/>
            <person name="Choi D."/>
        </authorList>
    </citation>
    <scope>NUCLEOTIDE SEQUENCE [LARGE SCALE GENOMIC DNA]</scope>
    <source>
        <strain evidence="4">cv. PBC81</strain>
    </source>
</reference>
<feature type="signal peptide" evidence="1">
    <location>
        <begin position="1"/>
        <end position="29"/>
    </location>
</feature>
<reference evidence="3 4" key="1">
    <citation type="journal article" date="2017" name="Genome Biol.">
        <title>New reference genome sequences of hot pepper reveal the massive evolution of plant disease-resistance genes by retroduplication.</title>
        <authorList>
            <person name="Kim S."/>
            <person name="Park J."/>
            <person name="Yeom S.I."/>
            <person name="Kim Y.M."/>
            <person name="Seo E."/>
            <person name="Kim K.T."/>
            <person name="Kim M.S."/>
            <person name="Lee J.M."/>
            <person name="Cheong K."/>
            <person name="Shin H.S."/>
            <person name="Kim S.B."/>
            <person name="Han K."/>
            <person name="Lee J."/>
            <person name="Park M."/>
            <person name="Lee H.A."/>
            <person name="Lee H.Y."/>
            <person name="Lee Y."/>
            <person name="Oh S."/>
            <person name="Lee J.H."/>
            <person name="Choi E."/>
            <person name="Choi E."/>
            <person name="Lee S.E."/>
            <person name="Jeon J."/>
            <person name="Kim H."/>
            <person name="Choi G."/>
            <person name="Song H."/>
            <person name="Lee J."/>
            <person name="Lee S.C."/>
            <person name="Kwon J.K."/>
            <person name="Lee H.Y."/>
            <person name="Koo N."/>
            <person name="Hong Y."/>
            <person name="Kim R.W."/>
            <person name="Kang W.H."/>
            <person name="Huh J.H."/>
            <person name="Kang B.C."/>
            <person name="Yang T.J."/>
            <person name="Lee Y.H."/>
            <person name="Bennetzen J.L."/>
            <person name="Choi D."/>
        </authorList>
    </citation>
    <scope>NUCLEOTIDE SEQUENCE [LARGE SCALE GENOMIC DNA]</scope>
    <source>
        <strain evidence="4">cv. PBC81</strain>
    </source>
</reference>
<accession>A0A2G2VQI5</accession>
<dbReference type="Pfam" id="PF01031">
    <property type="entry name" value="Dynamin_M"/>
    <property type="match status" value="1"/>
</dbReference>
<name>A0A2G2VQI5_CAPBA</name>
<dbReference type="InterPro" id="IPR022812">
    <property type="entry name" value="Dynamin"/>
</dbReference>
<dbReference type="GO" id="GO:0008017">
    <property type="term" value="F:microtubule binding"/>
    <property type="evidence" value="ECO:0007669"/>
    <property type="project" value="TreeGrafter"/>
</dbReference>
<dbReference type="Proteomes" id="UP000224567">
    <property type="component" value="Unassembled WGS sequence"/>
</dbReference>
<dbReference type="PANTHER" id="PTHR11566:SF173">
    <property type="entry name" value="DYNAMIN-RELATED PROTEIN 4C"/>
    <property type="match status" value="1"/>
</dbReference>